<reference evidence="2" key="1">
    <citation type="journal article" date="2023" name="Commun. Biol.">
        <title>Genome analysis of Parmales, the sister group of diatoms, reveals the evolutionary specialization of diatoms from phago-mixotrophs to photoautotrophs.</title>
        <authorList>
            <person name="Ban H."/>
            <person name="Sato S."/>
            <person name="Yoshikawa S."/>
            <person name="Yamada K."/>
            <person name="Nakamura Y."/>
            <person name="Ichinomiya M."/>
            <person name="Sato N."/>
            <person name="Blanc-Mathieu R."/>
            <person name="Endo H."/>
            <person name="Kuwata A."/>
            <person name="Ogata H."/>
        </authorList>
    </citation>
    <scope>NUCLEOTIDE SEQUENCE [LARGE SCALE GENOMIC DNA]</scope>
    <source>
        <strain evidence="2">NIES 3700</strain>
    </source>
</reference>
<dbReference type="Proteomes" id="UP001165122">
    <property type="component" value="Unassembled WGS sequence"/>
</dbReference>
<accession>A0A9W7FQ30</accession>
<dbReference type="Gene3D" id="2.10.50.10">
    <property type="entry name" value="Tumor Necrosis Factor Receptor, subunit A, domain 2"/>
    <property type="match status" value="1"/>
</dbReference>
<comment type="caution">
    <text evidence="1">The sequence shown here is derived from an EMBL/GenBank/DDBJ whole genome shotgun (WGS) entry which is preliminary data.</text>
</comment>
<name>A0A9W7FQ30_9STRA</name>
<evidence type="ECO:0008006" key="3">
    <source>
        <dbReference type="Google" id="ProtNLM"/>
    </source>
</evidence>
<dbReference type="SUPFAM" id="SSF57184">
    <property type="entry name" value="Growth factor receptor domain"/>
    <property type="match status" value="1"/>
</dbReference>
<evidence type="ECO:0000313" key="2">
    <source>
        <dbReference type="Proteomes" id="UP001165122"/>
    </source>
</evidence>
<dbReference type="PANTHER" id="PTHR46967:SF2">
    <property type="entry name" value="SUSHI, VON WILLEBRAND FACTOR TYPE A, EGF AND PENTRAXIN DOMAIN-CONTAINING PROTEIN 1-LIKE"/>
    <property type="match status" value="1"/>
</dbReference>
<dbReference type="PANTHER" id="PTHR46967">
    <property type="entry name" value="INSULIN-LIKE GROWTH FACTOR BINDING PROTEIN,N-TERMINAL"/>
    <property type="match status" value="1"/>
</dbReference>
<dbReference type="AlphaFoldDB" id="A0A9W7FQ30"/>
<gene>
    <name evidence="1" type="ORF">TrLO_g11914</name>
</gene>
<proteinExistence type="predicted"/>
<dbReference type="EMBL" id="BRXW01000248">
    <property type="protein sequence ID" value="GMI16257.1"/>
    <property type="molecule type" value="Genomic_DNA"/>
</dbReference>
<dbReference type="SMART" id="SM01411">
    <property type="entry name" value="Ephrin_rec_like"/>
    <property type="match status" value="3"/>
</dbReference>
<keyword evidence="2" id="KW-1185">Reference proteome</keyword>
<dbReference type="InterPro" id="IPR009030">
    <property type="entry name" value="Growth_fac_rcpt_cys_sf"/>
</dbReference>
<protein>
    <recommendedName>
        <fullName evidence="3">Tyrosine-protein kinase ephrin type A/B receptor-like domain-containing protein</fullName>
    </recommendedName>
</protein>
<evidence type="ECO:0000313" key="1">
    <source>
        <dbReference type="EMBL" id="GMI16257.1"/>
    </source>
</evidence>
<sequence>MLNDRSIPRISPPELRGHATLAQIQNTPAHFNTVSSYAPTAEAVVEANHEWNFVDCVTGLNVADTGDDGGITASPVNGPTCSADGISLDGNDDHVNLDDWEFGGTRSFEVYIQYDSFTSYSRMFDFSNGASSDNVRLYNHDSTSSISTDPGGAACDLCPGGTYLPDSRTNTDDHNDIADCINCRNLEYFLPGSAGCSSSDAGKYMDSDAPAEDDGCSWCPSGRYNGNKGGLSLSDCAICGPGRYSVSESSSTSCTYSDEGKYNDEEEQSECSDCGPGRFNPELGSGIETKRKNCVIGKYNPHSVSTACVDCPDGKTAPAPGLGECTPCQAGKFSSAATSW</sequence>
<dbReference type="OrthoDB" id="201235at2759"/>
<organism evidence="1 2">
    <name type="scientific">Triparma laevis f. longispina</name>
    <dbReference type="NCBI Taxonomy" id="1714387"/>
    <lineage>
        <taxon>Eukaryota</taxon>
        <taxon>Sar</taxon>
        <taxon>Stramenopiles</taxon>
        <taxon>Ochrophyta</taxon>
        <taxon>Bolidophyceae</taxon>
        <taxon>Parmales</taxon>
        <taxon>Triparmaceae</taxon>
        <taxon>Triparma</taxon>
    </lineage>
</organism>